<dbReference type="Proteomes" id="UP001054837">
    <property type="component" value="Unassembled WGS sequence"/>
</dbReference>
<gene>
    <name evidence="1" type="ORF">CDAR_45361</name>
</gene>
<name>A0AAV4SYH5_9ARAC</name>
<dbReference type="AlphaFoldDB" id="A0AAV4SYH5"/>
<evidence type="ECO:0008006" key="3">
    <source>
        <dbReference type="Google" id="ProtNLM"/>
    </source>
</evidence>
<reference evidence="1 2" key="1">
    <citation type="submission" date="2021-06" db="EMBL/GenBank/DDBJ databases">
        <title>Caerostris darwini draft genome.</title>
        <authorList>
            <person name="Kono N."/>
            <person name="Arakawa K."/>
        </authorList>
    </citation>
    <scope>NUCLEOTIDE SEQUENCE [LARGE SCALE GENOMIC DNA]</scope>
</reference>
<proteinExistence type="predicted"/>
<evidence type="ECO:0000313" key="2">
    <source>
        <dbReference type="Proteomes" id="UP001054837"/>
    </source>
</evidence>
<organism evidence="1 2">
    <name type="scientific">Caerostris darwini</name>
    <dbReference type="NCBI Taxonomy" id="1538125"/>
    <lineage>
        <taxon>Eukaryota</taxon>
        <taxon>Metazoa</taxon>
        <taxon>Ecdysozoa</taxon>
        <taxon>Arthropoda</taxon>
        <taxon>Chelicerata</taxon>
        <taxon>Arachnida</taxon>
        <taxon>Araneae</taxon>
        <taxon>Araneomorphae</taxon>
        <taxon>Entelegynae</taxon>
        <taxon>Araneoidea</taxon>
        <taxon>Araneidae</taxon>
        <taxon>Caerostris</taxon>
    </lineage>
</organism>
<comment type="caution">
    <text evidence="1">The sequence shown here is derived from an EMBL/GenBank/DDBJ whole genome shotgun (WGS) entry which is preliminary data.</text>
</comment>
<dbReference type="EMBL" id="BPLQ01008563">
    <property type="protein sequence ID" value="GIY38181.1"/>
    <property type="molecule type" value="Genomic_DNA"/>
</dbReference>
<protein>
    <recommendedName>
        <fullName evidence="3">Secreted protein</fullName>
    </recommendedName>
</protein>
<accession>A0AAV4SYH5</accession>
<sequence>MLQPPVSLVLRTTSLSMGFTAEVANTPHVLSSTVRRLLPCWSVVRLRHCASFPLGFVVYSGFLNRESSDYGLMLQNICW</sequence>
<evidence type="ECO:0000313" key="1">
    <source>
        <dbReference type="EMBL" id="GIY38181.1"/>
    </source>
</evidence>
<keyword evidence="2" id="KW-1185">Reference proteome</keyword>